<name>A0ABN1ZNP7_9ACTN</name>
<dbReference type="InterPro" id="IPR036691">
    <property type="entry name" value="Endo/exonu/phosph_ase_sf"/>
</dbReference>
<dbReference type="SUPFAM" id="SSF56219">
    <property type="entry name" value="DNase I-like"/>
    <property type="match status" value="1"/>
</dbReference>
<comment type="caution">
    <text evidence="2">The sequence shown here is derived from an EMBL/GenBank/DDBJ whole genome shotgun (WGS) entry which is preliminary data.</text>
</comment>
<dbReference type="Pfam" id="PF03372">
    <property type="entry name" value="Exo_endo_phos"/>
    <property type="match status" value="1"/>
</dbReference>
<dbReference type="GO" id="GO:0004519">
    <property type="term" value="F:endonuclease activity"/>
    <property type="evidence" value="ECO:0007669"/>
    <property type="project" value="UniProtKB-KW"/>
</dbReference>
<reference evidence="2 3" key="1">
    <citation type="journal article" date="2019" name="Int. J. Syst. Evol. Microbiol.">
        <title>The Global Catalogue of Microorganisms (GCM) 10K type strain sequencing project: providing services to taxonomists for standard genome sequencing and annotation.</title>
        <authorList>
            <consortium name="The Broad Institute Genomics Platform"/>
            <consortium name="The Broad Institute Genome Sequencing Center for Infectious Disease"/>
            <person name="Wu L."/>
            <person name="Ma J."/>
        </authorList>
    </citation>
    <scope>NUCLEOTIDE SEQUENCE [LARGE SCALE GENOMIC DNA]</scope>
    <source>
        <strain evidence="2 3">JCM 15481</strain>
    </source>
</reference>
<accession>A0ABN1ZNP7</accession>
<dbReference type="RefSeq" id="WP_344293965.1">
    <property type="nucleotide sequence ID" value="NZ_BAAAPF010000312.1"/>
</dbReference>
<proteinExistence type="predicted"/>
<dbReference type="CDD" id="cd09083">
    <property type="entry name" value="EEP-1"/>
    <property type="match status" value="1"/>
</dbReference>
<dbReference type="InterPro" id="IPR006311">
    <property type="entry name" value="TAT_signal"/>
</dbReference>
<organism evidence="2 3">
    <name type="scientific">Streptomyces synnematoformans</name>
    <dbReference type="NCBI Taxonomy" id="415721"/>
    <lineage>
        <taxon>Bacteria</taxon>
        <taxon>Bacillati</taxon>
        <taxon>Actinomycetota</taxon>
        <taxon>Actinomycetes</taxon>
        <taxon>Kitasatosporales</taxon>
        <taxon>Streptomycetaceae</taxon>
        <taxon>Streptomyces</taxon>
    </lineage>
</organism>
<keyword evidence="2" id="KW-0540">Nuclease</keyword>
<feature type="domain" description="Endonuclease/exonuclease/phosphatase" evidence="1">
    <location>
        <begin position="48"/>
        <end position="291"/>
    </location>
</feature>
<dbReference type="EMBL" id="BAAAPF010000312">
    <property type="protein sequence ID" value="GAA1501546.1"/>
    <property type="molecule type" value="Genomic_DNA"/>
</dbReference>
<evidence type="ECO:0000259" key="1">
    <source>
        <dbReference type="Pfam" id="PF03372"/>
    </source>
</evidence>
<gene>
    <name evidence="2" type="ORF">GCM10009802_58210</name>
</gene>
<evidence type="ECO:0000313" key="3">
    <source>
        <dbReference type="Proteomes" id="UP001500443"/>
    </source>
</evidence>
<protein>
    <submittedName>
        <fullName evidence="2">Endonuclease/exonuclease/phosphatase family protein</fullName>
    </submittedName>
</protein>
<keyword evidence="2" id="KW-0378">Hydrolase</keyword>
<sequence length="300" mass="33441">MPESPLSRRRALGTAAAAALAPGAAGLSAARADSPAHGAGDEDELHVMSFNLRYASATPPHSWPERRPVMRTLLRAEEPHLVGTQEGLYRQLLDIAGDLGRHHAWIGVGRQGGSKDEFMAVFYDIRRLAPVAFDHYWLSDEPYLIGSNTWGNAVLRMVTWVRFRDLVTGGEFYHVNTHLDHVSQEARERSADLITRRFTEFDAALPRVVTGDFNVPAHRNPVYDAMLAGGGLADTWDTAERRSDAYATFHGYRPLVPDGDRIDWILVTPGVRTRYAKINTYERGGQFPSDHLPVQAFLQI</sequence>
<keyword evidence="3" id="KW-1185">Reference proteome</keyword>
<dbReference type="PROSITE" id="PS51318">
    <property type="entry name" value="TAT"/>
    <property type="match status" value="1"/>
</dbReference>
<dbReference type="Gene3D" id="3.60.10.10">
    <property type="entry name" value="Endonuclease/exonuclease/phosphatase"/>
    <property type="match status" value="1"/>
</dbReference>
<evidence type="ECO:0000313" key="2">
    <source>
        <dbReference type="EMBL" id="GAA1501546.1"/>
    </source>
</evidence>
<dbReference type="InterPro" id="IPR005135">
    <property type="entry name" value="Endo/exonuclease/phosphatase"/>
</dbReference>
<dbReference type="Proteomes" id="UP001500443">
    <property type="component" value="Unassembled WGS sequence"/>
</dbReference>
<keyword evidence="2" id="KW-0255">Endonuclease</keyword>